<keyword evidence="4" id="KW-0732">Signal</keyword>
<feature type="compositionally biased region" description="Basic and acidic residues" evidence="3">
    <location>
        <begin position="653"/>
        <end position="664"/>
    </location>
</feature>
<dbReference type="SUPFAM" id="SSF51905">
    <property type="entry name" value="FAD/NAD(P)-binding domain"/>
    <property type="match status" value="1"/>
</dbReference>
<comment type="similarity">
    <text evidence="1 2">Belongs to the GMC oxidoreductase family.</text>
</comment>
<evidence type="ECO:0000256" key="1">
    <source>
        <dbReference type="ARBA" id="ARBA00010790"/>
    </source>
</evidence>
<evidence type="ECO:0000313" key="8">
    <source>
        <dbReference type="Proteomes" id="UP000825002"/>
    </source>
</evidence>
<dbReference type="Pfam" id="PF00561">
    <property type="entry name" value="Abhydrolase_1"/>
    <property type="match status" value="2"/>
</dbReference>
<dbReference type="PROSITE" id="PS00624">
    <property type="entry name" value="GMC_OXRED_2"/>
    <property type="match status" value="1"/>
</dbReference>
<dbReference type="Pfam" id="PF05199">
    <property type="entry name" value="GMC_oxred_C"/>
    <property type="match status" value="1"/>
</dbReference>
<dbReference type="Pfam" id="PF04083">
    <property type="entry name" value="Abhydro_lipase"/>
    <property type="match status" value="2"/>
</dbReference>
<dbReference type="Gene3D" id="3.30.560.10">
    <property type="entry name" value="Glucose Oxidase, domain 3"/>
    <property type="match status" value="1"/>
</dbReference>
<feature type="compositionally biased region" description="Basic and acidic residues" evidence="3">
    <location>
        <begin position="689"/>
        <end position="705"/>
    </location>
</feature>
<dbReference type="InterPro" id="IPR029058">
    <property type="entry name" value="AB_hydrolase_fold"/>
</dbReference>
<dbReference type="PANTHER" id="PTHR11552:SF227">
    <property type="entry name" value="GLUCOSE DEHYDROGENASE [FAD, QUINONE]-LIKE PROTEIN"/>
    <property type="match status" value="1"/>
</dbReference>
<comment type="caution">
    <text evidence="7">The sequence shown here is derived from an EMBL/GenBank/DDBJ whole genome shotgun (WGS) entry which is preliminary data.</text>
</comment>
<evidence type="ECO:0000259" key="5">
    <source>
        <dbReference type="PROSITE" id="PS00623"/>
    </source>
</evidence>
<dbReference type="Pfam" id="PF00732">
    <property type="entry name" value="GMC_oxred_N"/>
    <property type="match status" value="1"/>
</dbReference>
<sequence>MMVPPNSRCVLAVGFALLVSLTLTRNDTPIRHPLGGVENEDIWGDSDFGSEEPMTEEMEEMKDERNAERRIYKDTQTPTVGEQMCKELRQRQRYLQRLQQQQQQGQSCEQNDPVLRSSSYSRGAHDLYRDRWNSWMPLSDEQLRSEWLEAESEREAVQHQIRAYRAVYKAQSKIGGFTGKVPDPVPGLIRKAGFEVRQYQTKTKDGYLLRLLNIVNPVADQSMLKRTPVVMGHGLQLTYNAFIIQSLKTVAPQPYPFPRDHHQAWSSSNRSLALYLSNHGFDVWLISARGADWSRDYDPEQLKHPYWDFSLDEQGLYDIPAHIDRVLELTKQEKVIYVGYSESTLFMFIQLIENPEFNNKIAAFFALAPIANMKHVSVLPRVAGVAVAAYMPQLNIEFFPPELNELLSLTSASLCSIPLVKRVCQAISSFGVGWSSRTDAEWQQFRAKWRPTSMKAWIHFSQLIKRGHMSTFERWDNCPAFKLCRSVWTASGCLALSLTLGGLPRLCRQHTPSRPYNLTRFTHPTTYLFMGMQDSLSTCEDVTDLYVAIKQHVNIKGFYALPDWNHLDLLFAIDVDRRINQRILDIMNSLVTQSQQPTRQYPNTKGIIQDLDRPNSQDDIVNGDRAHKLEFDSETNENKDDKNGTNWGNHDPYPNDREGGEKDGLTFGEQWCKSRRASTGAGRSSLYRSKIDREQNQGTKEREEAAALPMTDTDYDWLPKGDDQLRADWQAAELERHRLLSKQTESLSSSHAALYSGASKVLFDPVIDLIRQSGFKVRQYYTKSKDGYVMRLLNVVNPKATRRLLKRPPVVIGHGLSLTYSAFIIQSLKTVAPQPYPFVDGDTWRSSNRSLALYLSNHGFDVWLISARGSDWYSRSYDPKRLKHPYWDFSLDEQGLYDIPAHIDRVLELTKQEKVIYVGYSESTLFMFIQLIENPEFNNKIAAFFALAPIANMRHVAGISSFVSPLAATTMPQLDIEFFPPELHELYAIQSSTVCRLPVVRRGCQLLLEWLVGWSRRTAYEWQVWRHKWRPTSLKAWLHFAQLTKAGRLSTFERWDDCPSFAGCTSIWSAFGCWARAAINGLHWWCNRHVPSRSYNFSRYTHPRTYLYVGMEDALATCEDVTDLYVDLKEHAGIKALYIDDWNHLDLLFAYDVDRKLNVHILDTMNRIAMSIEPQFNSPIVHDDGDSDVDDDDDASGHSVTTMWWSKHVYDAWLLALPSLVPYMIMMSLKMMERKTPFTSETFDQEYDYIVVGAGSAGAVVANRLSEDPRVKVLLLEAGGYENWQSEIPIMASRLQMTSQDWQYYTEPQKHACFAMKENRSRWPRGKVLGGSSTLNYMLYVRGNKRDYDLWEQLGNPGWSWDNVFPYFVKSEDNRDPDIIKNGYHGHGGPLTISTPHYTTPIGGAFLEAGKQFGYPNIDINGVQQTGFAVPQGTIRRGARCSTAKAYLRDIRGKRPNLHVVIWAQVTRVLFNQNKRAIGVEFDRRGLRHRVYARREVVLSAGAVNSPQLLMLSGVGPAEHLIELGIPVVHHSPGVGLNLQDHIGTGGLHFLTEAPVTVVMPRVYVAKSFTQLSTLGIGPLTMLGGLDGLGFIQTKYANQTDDWPDVEIHFIPSCPSSDGGEAVRKAMGMRDEVFNHAYMPHLYDDAYSYYPVLLRPKSSGWIKLRSRSPYDMPIIQPNYLSHPDDVRVLVDSLKLSIRMGLSSPFQKFKPRIWDRLWYGCEQYPPYGDLYLECLTRSYTATIYHPVGTAKMGPPSDEYAVVDAQLRVYGVTGLRVIDASIMPKIVSGNTNAPIIMIGERGADLIKGHLYYPDRTLKPGRAPLPYYLTLPPAQQAQYVNGPMGKLGKLFAG</sequence>
<dbReference type="Gene3D" id="3.40.50.1820">
    <property type="entry name" value="alpha/beta hydrolase"/>
    <property type="match status" value="2"/>
</dbReference>
<dbReference type="PANTHER" id="PTHR11552">
    <property type="entry name" value="GLUCOSE-METHANOL-CHOLINE GMC OXIDOREDUCTASE"/>
    <property type="match status" value="1"/>
</dbReference>
<feature type="region of interest" description="Disordered" evidence="3">
    <location>
        <begin position="593"/>
        <end position="705"/>
    </location>
</feature>
<evidence type="ECO:0000259" key="6">
    <source>
        <dbReference type="PROSITE" id="PS00624"/>
    </source>
</evidence>
<reference evidence="7 8" key="1">
    <citation type="submission" date="2020-10" db="EMBL/GenBank/DDBJ databases">
        <authorList>
            <person name="Klimov P.B."/>
            <person name="Dyachkov S.M."/>
            <person name="Chetverikov P.E."/>
        </authorList>
    </citation>
    <scope>NUCLEOTIDE SEQUENCE [LARGE SCALE GENOMIC DNA]</scope>
    <source>
        <strain evidence="7">BMOC 18-1129-001#AD2665</strain>
        <tissue evidence="7">Entire mites</tissue>
    </source>
</reference>
<dbReference type="InterPro" id="IPR000172">
    <property type="entry name" value="GMC_OxRdtase_N"/>
</dbReference>
<evidence type="ECO:0000256" key="3">
    <source>
        <dbReference type="SAM" id="MobiDB-lite"/>
    </source>
</evidence>
<feature type="chain" id="PRO_5045436909" evidence="4">
    <location>
        <begin position="25"/>
        <end position="1850"/>
    </location>
</feature>
<keyword evidence="2" id="KW-0285">Flavoprotein</keyword>
<proteinExistence type="inferred from homology"/>
<dbReference type="PROSITE" id="PS00623">
    <property type="entry name" value="GMC_OXRED_1"/>
    <property type="match status" value="1"/>
</dbReference>
<feature type="region of interest" description="Disordered" evidence="3">
    <location>
        <begin position="96"/>
        <end position="119"/>
    </location>
</feature>
<feature type="domain" description="Glucose-methanol-choline oxidoreductase N-terminal" evidence="5">
    <location>
        <begin position="1326"/>
        <end position="1349"/>
    </location>
</feature>
<feature type="compositionally biased region" description="Low complexity" evidence="3">
    <location>
        <begin position="96"/>
        <end position="106"/>
    </location>
</feature>
<organism evidence="7 8">
    <name type="scientific">Fragariocoptes setiger</name>
    <dbReference type="NCBI Taxonomy" id="1670756"/>
    <lineage>
        <taxon>Eukaryota</taxon>
        <taxon>Metazoa</taxon>
        <taxon>Ecdysozoa</taxon>
        <taxon>Arthropoda</taxon>
        <taxon>Chelicerata</taxon>
        <taxon>Arachnida</taxon>
        <taxon>Acari</taxon>
        <taxon>Acariformes</taxon>
        <taxon>Trombidiformes</taxon>
        <taxon>Prostigmata</taxon>
        <taxon>Eupodina</taxon>
        <taxon>Eriophyoidea</taxon>
        <taxon>Phytoptidae</taxon>
        <taxon>Fragariocoptes</taxon>
    </lineage>
</organism>
<feature type="non-terminal residue" evidence="7">
    <location>
        <position position="1850"/>
    </location>
</feature>
<dbReference type="SUPFAM" id="SSF54373">
    <property type="entry name" value="FAD-linked reductases, C-terminal domain"/>
    <property type="match status" value="1"/>
</dbReference>
<dbReference type="InterPro" id="IPR006693">
    <property type="entry name" value="AB_hydrolase_lipase"/>
</dbReference>
<dbReference type="SUPFAM" id="SSF53474">
    <property type="entry name" value="alpha/beta-Hydrolases"/>
    <property type="match status" value="2"/>
</dbReference>
<dbReference type="Proteomes" id="UP000825002">
    <property type="component" value="Unassembled WGS sequence"/>
</dbReference>
<feature type="domain" description="Glucose-methanol-choline oxidoreductase N-terminal" evidence="6">
    <location>
        <begin position="1502"/>
        <end position="1516"/>
    </location>
</feature>
<accession>A0ABQ7S768</accession>
<gene>
    <name evidence="7" type="primary">Gld</name>
    <name evidence="7" type="ORF">GZH46_02405</name>
</gene>
<keyword evidence="2" id="KW-0274">FAD</keyword>
<evidence type="ECO:0000256" key="2">
    <source>
        <dbReference type="RuleBase" id="RU003968"/>
    </source>
</evidence>
<keyword evidence="8" id="KW-1185">Reference proteome</keyword>
<feature type="compositionally biased region" description="Polar residues" evidence="3">
    <location>
        <begin position="593"/>
        <end position="603"/>
    </location>
</feature>
<dbReference type="InterPro" id="IPR007867">
    <property type="entry name" value="GMC_OxRtase_C"/>
</dbReference>
<feature type="compositionally biased region" description="Basic and acidic residues" evidence="3">
    <location>
        <begin position="610"/>
        <end position="643"/>
    </location>
</feature>
<feature type="signal peptide" evidence="4">
    <location>
        <begin position="1"/>
        <end position="24"/>
    </location>
</feature>
<dbReference type="InterPro" id="IPR012132">
    <property type="entry name" value="GMC_OxRdtase"/>
</dbReference>
<dbReference type="InterPro" id="IPR000073">
    <property type="entry name" value="AB_hydrolase_1"/>
</dbReference>
<dbReference type="InterPro" id="IPR036188">
    <property type="entry name" value="FAD/NAD-bd_sf"/>
</dbReference>
<dbReference type="Gene3D" id="3.50.50.60">
    <property type="entry name" value="FAD/NAD(P)-binding domain"/>
    <property type="match status" value="1"/>
</dbReference>
<evidence type="ECO:0000313" key="7">
    <source>
        <dbReference type="EMBL" id="KAG9509085.1"/>
    </source>
</evidence>
<dbReference type="EMBL" id="JAIFTH010000683">
    <property type="protein sequence ID" value="KAG9509085.1"/>
    <property type="molecule type" value="Genomic_DNA"/>
</dbReference>
<evidence type="ECO:0000256" key="4">
    <source>
        <dbReference type="SAM" id="SignalP"/>
    </source>
</evidence>
<protein>
    <submittedName>
        <fullName evidence="7">Glucose dehydrogenase [FAD, quinone]</fullName>
    </submittedName>
</protein>
<name>A0ABQ7S768_9ACAR</name>